<dbReference type="OrthoDB" id="71867at2"/>
<keyword evidence="7" id="KW-1185">Reference proteome</keyword>
<reference evidence="6 7" key="1">
    <citation type="submission" date="2019-02" db="EMBL/GenBank/DDBJ databases">
        <title>Draft genome sequences of novel Actinobacteria.</title>
        <authorList>
            <person name="Sahin N."/>
            <person name="Ay H."/>
            <person name="Saygin H."/>
        </authorList>
    </citation>
    <scope>NUCLEOTIDE SEQUENCE [LARGE SCALE GENOMIC DNA]</scope>
    <source>
        <strain evidence="6 7">KC201</strain>
    </source>
</reference>
<evidence type="ECO:0000256" key="2">
    <source>
        <dbReference type="ARBA" id="ARBA00023125"/>
    </source>
</evidence>
<dbReference type="Pfam" id="PF00440">
    <property type="entry name" value="TetR_N"/>
    <property type="match status" value="1"/>
</dbReference>
<keyword evidence="1" id="KW-0805">Transcription regulation</keyword>
<dbReference type="SUPFAM" id="SSF48498">
    <property type="entry name" value="Tetracyclin repressor-like, C-terminal domain"/>
    <property type="match status" value="1"/>
</dbReference>
<dbReference type="InterPro" id="IPR001647">
    <property type="entry name" value="HTH_TetR"/>
</dbReference>
<evidence type="ECO:0000256" key="4">
    <source>
        <dbReference type="PROSITE-ProRule" id="PRU00335"/>
    </source>
</evidence>
<protein>
    <submittedName>
        <fullName evidence="6">TetR/AcrR family transcriptional regulator</fullName>
    </submittedName>
</protein>
<proteinExistence type="predicted"/>
<evidence type="ECO:0000256" key="3">
    <source>
        <dbReference type="ARBA" id="ARBA00023163"/>
    </source>
</evidence>
<keyword evidence="3" id="KW-0804">Transcription</keyword>
<dbReference type="InterPro" id="IPR009057">
    <property type="entry name" value="Homeodomain-like_sf"/>
</dbReference>
<dbReference type="Gene3D" id="1.10.357.10">
    <property type="entry name" value="Tetracycline Repressor, domain 2"/>
    <property type="match status" value="1"/>
</dbReference>
<feature type="DNA-binding region" description="H-T-H motif" evidence="4">
    <location>
        <begin position="28"/>
        <end position="47"/>
    </location>
</feature>
<feature type="domain" description="HTH tetR-type" evidence="5">
    <location>
        <begin position="5"/>
        <end position="65"/>
    </location>
</feature>
<organism evidence="6 7">
    <name type="scientific">Nonomuraea longispora</name>
    <dbReference type="NCBI Taxonomy" id="1848320"/>
    <lineage>
        <taxon>Bacteria</taxon>
        <taxon>Bacillati</taxon>
        <taxon>Actinomycetota</taxon>
        <taxon>Actinomycetes</taxon>
        <taxon>Streptosporangiales</taxon>
        <taxon>Streptosporangiaceae</taxon>
        <taxon>Nonomuraea</taxon>
    </lineage>
</organism>
<gene>
    <name evidence="6" type="ORF">E1267_14245</name>
</gene>
<dbReference type="SUPFAM" id="SSF46689">
    <property type="entry name" value="Homeodomain-like"/>
    <property type="match status" value="1"/>
</dbReference>
<name>A0A4R4NI81_9ACTN</name>
<dbReference type="Proteomes" id="UP000295157">
    <property type="component" value="Unassembled WGS sequence"/>
</dbReference>
<evidence type="ECO:0000256" key="1">
    <source>
        <dbReference type="ARBA" id="ARBA00023015"/>
    </source>
</evidence>
<dbReference type="Pfam" id="PF13305">
    <property type="entry name" value="TetR_C_33"/>
    <property type="match status" value="1"/>
</dbReference>
<dbReference type="InterPro" id="IPR036271">
    <property type="entry name" value="Tet_transcr_reg_TetR-rel_C_sf"/>
</dbReference>
<accession>A0A4R4NI81</accession>
<keyword evidence="2 4" id="KW-0238">DNA-binding</keyword>
<dbReference type="PROSITE" id="PS50977">
    <property type="entry name" value="HTH_TETR_2"/>
    <property type="match status" value="1"/>
</dbReference>
<dbReference type="RefSeq" id="WP_132332921.1">
    <property type="nucleotide sequence ID" value="NZ_SMJZ01000044.1"/>
</dbReference>
<dbReference type="InterPro" id="IPR025996">
    <property type="entry name" value="MT1864/Rv1816-like_C"/>
</dbReference>
<evidence type="ECO:0000259" key="5">
    <source>
        <dbReference type="PROSITE" id="PS50977"/>
    </source>
</evidence>
<dbReference type="Gene3D" id="1.10.10.60">
    <property type="entry name" value="Homeodomain-like"/>
    <property type="match status" value="1"/>
</dbReference>
<dbReference type="GO" id="GO:0003677">
    <property type="term" value="F:DNA binding"/>
    <property type="evidence" value="ECO:0007669"/>
    <property type="project" value="UniProtKB-UniRule"/>
</dbReference>
<evidence type="ECO:0000313" key="6">
    <source>
        <dbReference type="EMBL" id="TDC07137.1"/>
    </source>
</evidence>
<dbReference type="EMBL" id="SMJZ01000044">
    <property type="protein sequence ID" value="TDC07137.1"/>
    <property type="molecule type" value="Genomic_DNA"/>
</dbReference>
<dbReference type="AlphaFoldDB" id="A0A4R4NI81"/>
<comment type="caution">
    <text evidence="6">The sequence shown here is derived from an EMBL/GenBank/DDBJ whole genome shotgun (WGS) entry which is preliminary data.</text>
</comment>
<sequence>MPRASLSAEAVVELACCIVDEQGAEALTLSAVAGRAGVATPSLYKHVRNLAELRDRLSERVLTELADRTAEAVLGRSGDEAVRAFLRAWRAYVLEHPQRYAAIRQDPGPQATPAGQRLLSISAAVLRAYGLEGSALIHATRCLRAAAHGFAVLEVSGGFAMDEQTGDSYELLIDMLLKGLDRRVGTRAAQRGDVVTASGGLRDDGGCAHCRNGRS</sequence>
<evidence type="ECO:0000313" key="7">
    <source>
        <dbReference type="Proteomes" id="UP000295157"/>
    </source>
</evidence>